<organism evidence="1">
    <name type="scientific">Eucalyptus grandis</name>
    <name type="common">Flooded gum</name>
    <dbReference type="NCBI Taxonomy" id="71139"/>
    <lineage>
        <taxon>Eukaryota</taxon>
        <taxon>Viridiplantae</taxon>
        <taxon>Streptophyta</taxon>
        <taxon>Embryophyta</taxon>
        <taxon>Tracheophyta</taxon>
        <taxon>Spermatophyta</taxon>
        <taxon>Magnoliopsida</taxon>
        <taxon>eudicotyledons</taxon>
        <taxon>Gunneridae</taxon>
        <taxon>Pentapetalae</taxon>
        <taxon>rosids</taxon>
        <taxon>malvids</taxon>
        <taxon>Myrtales</taxon>
        <taxon>Myrtaceae</taxon>
        <taxon>Myrtoideae</taxon>
        <taxon>Eucalypteae</taxon>
        <taxon>Eucalyptus</taxon>
    </lineage>
</organism>
<dbReference type="Gramene" id="KCW89337">
    <property type="protein sequence ID" value="KCW89337"/>
    <property type="gene ID" value="EUGRSUZ_A01628"/>
</dbReference>
<name>A0A059DFJ1_EUCGR</name>
<protein>
    <submittedName>
        <fullName evidence="1">Uncharacterized protein</fullName>
    </submittedName>
</protein>
<dbReference type="AlphaFoldDB" id="A0A059DFJ1"/>
<dbReference type="InParanoid" id="A0A059DFJ1"/>
<evidence type="ECO:0000313" key="1">
    <source>
        <dbReference type="EMBL" id="KCW89337.1"/>
    </source>
</evidence>
<accession>A0A059DFJ1</accession>
<proteinExistence type="predicted"/>
<sequence>MQNGYLVALFDSSLYIQAQRTRYNIDKTRKAISRTSRASPFYGSLRSRLRSKSSSSSSFAPPYLPSSPSPYVFVLPFPPYAILFDRASASIPLFNNIVVFF</sequence>
<dbReference type="EMBL" id="KK198753">
    <property type="protein sequence ID" value="KCW89337.1"/>
    <property type="molecule type" value="Genomic_DNA"/>
</dbReference>
<reference evidence="1" key="1">
    <citation type="submission" date="2013-07" db="EMBL/GenBank/DDBJ databases">
        <title>The genome of Eucalyptus grandis.</title>
        <authorList>
            <person name="Schmutz J."/>
            <person name="Hayes R."/>
            <person name="Myburg A."/>
            <person name="Tuskan G."/>
            <person name="Grattapaglia D."/>
            <person name="Rokhsar D.S."/>
        </authorList>
    </citation>
    <scope>NUCLEOTIDE SEQUENCE</scope>
    <source>
        <tissue evidence="1">Leaf extractions</tissue>
    </source>
</reference>
<gene>
    <name evidence="1" type="ORF">EUGRSUZ_A01628</name>
</gene>